<dbReference type="Proteomes" id="UP000789901">
    <property type="component" value="Unassembled WGS sequence"/>
</dbReference>
<dbReference type="Pfam" id="PF04055">
    <property type="entry name" value="Radical_SAM"/>
    <property type="match status" value="1"/>
</dbReference>
<dbReference type="InterPro" id="IPR038135">
    <property type="entry name" value="Methylthiotransferase_N_sf"/>
</dbReference>
<organism evidence="3 4">
    <name type="scientific">Gigaspora margarita</name>
    <dbReference type="NCBI Taxonomy" id="4874"/>
    <lineage>
        <taxon>Eukaryota</taxon>
        <taxon>Fungi</taxon>
        <taxon>Fungi incertae sedis</taxon>
        <taxon>Mucoromycota</taxon>
        <taxon>Glomeromycotina</taxon>
        <taxon>Glomeromycetes</taxon>
        <taxon>Diversisporales</taxon>
        <taxon>Gigasporaceae</taxon>
        <taxon>Gigaspora</taxon>
    </lineage>
</organism>
<feature type="domain" description="MTTase N-terminal" evidence="1">
    <location>
        <begin position="409"/>
        <end position="506"/>
    </location>
</feature>
<dbReference type="InterPro" id="IPR011021">
    <property type="entry name" value="Arrestin-like_N"/>
</dbReference>
<sequence>MSSSVLTTPSSLHHHIHYDKKNKLKSLISLNGIIPPSKTNNLQLELVEPILFLRGIPQESVGCFLRGKLILNLNKPTKIKKIEMKFVGKIITFWPEGKIYIGSGSKGNNLCEEQEVISHNWTFLNSSNGSNQRFFNSLNSGSFQLLDAGTHVYDFELHIPGDLPETIKADRGRVTYKITARAIRPGLQLNFNVSRNVTIIRTIFDERNAEGIFYTSTWRKMLCYEINVSKKAYLLGESMQVYLKFSPRVQNIRVFGVHLKIIEESTYKSNGQKVTELQSFDVHQFRTDDPDIPIDFDEDGNTYYHISPKIPRCNGPIHYSCKSSGIIISHKLKFTFTVMTPIAGCSRSKKNKFEVEIPITILSCICTDDLPTYNEGEFLTQYNNFGNSQQDHFFMDSPPNYEKSIGINTKYFIEVYGCQMNVNDTEILMSIMNSSGYQKTDPENKIWHRLNVLKSMKKGQRPLIGVLGCMAERLKTKLLDADKMVDIVCGPDAYRSIPHLLSLAVQTSQGVANVMLSADETYADIMPVRLHQSNVSASLSIERSRPLYPSIIEEIKTLSNQGVKEVVLLGQNVNSYRDTTEYEFYKPLGIGDQLSNDGFKTIYRRKEGGIRFTELLDHMRIRFISPHPKDFPKDLLKLIAERPNICNQIHLPIQSGNTKVLERMRRGYSHLINTIRDIIPNVSISTDIITGFCGETEEEHQDTISLMEIVKFDMAYMFAYSMREKTHAHRNYLDDVPGNVKTRRLNEIIQTFHINAKIKLNTLLGIPQLVLVEGISNRHNERFRGRTDGGHKIYFNNIQILESIDNQILNRSYNSQMLDNIGDNIQKIDVKIGDYVIVVPTSTTGATLFGIPIAKSSIDQFSRLNYNEY</sequence>
<dbReference type="InterPro" id="IPR013848">
    <property type="entry name" value="Methylthiotransferase_N"/>
</dbReference>
<comment type="caution">
    <text evidence="3">The sequence shown here is derived from an EMBL/GenBank/DDBJ whole genome shotgun (WGS) entry which is preliminary data.</text>
</comment>
<dbReference type="PANTHER" id="PTHR43020">
    <property type="entry name" value="CDK5 REGULATORY SUBUNIT-ASSOCIATED PROTEIN 1"/>
    <property type="match status" value="1"/>
</dbReference>
<keyword evidence="4" id="KW-1185">Reference proteome</keyword>
<dbReference type="InterPro" id="IPR058240">
    <property type="entry name" value="rSAM_sf"/>
</dbReference>
<dbReference type="Gene3D" id="2.60.40.640">
    <property type="match status" value="1"/>
</dbReference>
<dbReference type="PANTHER" id="PTHR43020:SF2">
    <property type="entry name" value="MITOCHONDRIAL TRNA METHYLTHIOTRANSFERASE CDK5RAP1"/>
    <property type="match status" value="1"/>
</dbReference>
<evidence type="ECO:0000313" key="3">
    <source>
        <dbReference type="EMBL" id="CAG8602216.1"/>
    </source>
</evidence>
<evidence type="ECO:0000259" key="1">
    <source>
        <dbReference type="PROSITE" id="PS51449"/>
    </source>
</evidence>
<reference evidence="3 4" key="1">
    <citation type="submission" date="2021-06" db="EMBL/GenBank/DDBJ databases">
        <authorList>
            <person name="Kallberg Y."/>
            <person name="Tangrot J."/>
            <person name="Rosling A."/>
        </authorList>
    </citation>
    <scope>NUCLEOTIDE SEQUENCE [LARGE SCALE GENOMIC DNA]</scope>
    <source>
        <strain evidence="3 4">120-4 pot B 10/14</strain>
    </source>
</reference>
<name>A0ABN7UJZ6_GIGMA</name>
<dbReference type="InterPro" id="IPR007197">
    <property type="entry name" value="rSAM"/>
</dbReference>
<evidence type="ECO:0000313" key="4">
    <source>
        <dbReference type="Proteomes" id="UP000789901"/>
    </source>
</evidence>
<gene>
    <name evidence="3" type="ORF">GMARGA_LOCUS6942</name>
</gene>
<accession>A0ABN7UJZ6</accession>
<dbReference type="Pfam" id="PF00919">
    <property type="entry name" value="UPF0004"/>
    <property type="match status" value="1"/>
</dbReference>
<dbReference type="EMBL" id="CAJVQB010003241">
    <property type="protein sequence ID" value="CAG8602216.1"/>
    <property type="molecule type" value="Genomic_DNA"/>
</dbReference>
<feature type="domain" description="Radical SAM core" evidence="2">
    <location>
        <begin position="495"/>
        <end position="759"/>
    </location>
</feature>
<dbReference type="SUPFAM" id="SSF102114">
    <property type="entry name" value="Radical SAM enzymes"/>
    <property type="match status" value="1"/>
</dbReference>
<protein>
    <submittedName>
        <fullName evidence="3">38903_t:CDS:1</fullName>
    </submittedName>
</protein>
<dbReference type="Gene3D" id="3.80.30.20">
    <property type="entry name" value="tm_1862 like domain"/>
    <property type="match status" value="1"/>
</dbReference>
<dbReference type="InterPro" id="IPR006638">
    <property type="entry name" value="Elp3/MiaA/NifB-like_rSAM"/>
</dbReference>
<dbReference type="InterPro" id="IPR011022">
    <property type="entry name" value="Arrestin_C-like"/>
</dbReference>
<dbReference type="InterPro" id="IPR014752">
    <property type="entry name" value="Arrestin-like_C"/>
</dbReference>
<dbReference type="Gene3D" id="3.40.50.12160">
    <property type="entry name" value="Methylthiotransferase, N-terminal domain"/>
    <property type="match status" value="2"/>
</dbReference>
<dbReference type="Pfam" id="PF00339">
    <property type="entry name" value="Arrestin_N"/>
    <property type="match status" value="1"/>
</dbReference>
<dbReference type="Pfam" id="PF02752">
    <property type="entry name" value="Arrestin_C"/>
    <property type="match status" value="1"/>
</dbReference>
<dbReference type="SMART" id="SM00729">
    <property type="entry name" value="Elp3"/>
    <property type="match status" value="1"/>
</dbReference>
<evidence type="ECO:0000259" key="2">
    <source>
        <dbReference type="PROSITE" id="PS51918"/>
    </source>
</evidence>
<dbReference type="PROSITE" id="PS51918">
    <property type="entry name" value="RADICAL_SAM"/>
    <property type="match status" value="1"/>
</dbReference>
<dbReference type="SMART" id="SM01017">
    <property type="entry name" value="Arrestin_C"/>
    <property type="match status" value="1"/>
</dbReference>
<proteinExistence type="predicted"/>
<dbReference type="SUPFAM" id="SSF81296">
    <property type="entry name" value="E set domains"/>
    <property type="match status" value="1"/>
</dbReference>
<dbReference type="InterPro" id="IPR014756">
    <property type="entry name" value="Ig_E-set"/>
</dbReference>
<dbReference type="PROSITE" id="PS51449">
    <property type="entry name" value="MTTASE_N"/>
    <property type="match status" value="1"/>
</dbReference>
<dbReference type="InterPro" id="IPR023404">
    <property type="entry name" value="rSAM_horseshoe"/>
</dbReference>